<reference evidence="1" key="1">
    <citation type="submission" date="2020-06" db="EMBL/GenBank/DDBJ databases">
        <authorList>
            <person name="Dong N."/>
        </authorList>
    </citation>
    <scope>NUCLEOTIDE SEQUENCE</scope>
    <source>
        <strain evidence="1">R1692</strain>
    </source>
</reference>
<sequence length="46" mass="5483">MRPFILDGCKITVGPMKFEFAKMGDVVLARWRTGWILRRVLFKNKR</sequence>
<evidence type="ECO:0000313" key="1">
    <source>
        <dbReference type="EMBL" id="MDM1046726.1"/>
    </source>
</evidence>
<protein>
    <submittedName>
        <fullName evidence="1">Uncharacterized protein</fullName>
    </submittedName>
</protein>
<reference evidence="1" key="2">
    <citation type="journal article" date="2022" name="Sci. Total Environ.">
        <title>Prevalence, transmission, and molecular epidemiology of tet(X)-positive bacteria among humans, animals, and environmental niches in China: An epidemiological, and genomic-based study.</title>
        <authorList>
            <person name="Dong N."/>
            <person name="Zeng Y."/>
            <person name="Cai C."/>
            <person name="Sun C."/>
            <person name="Lu J."/>
            <person name="Liu C."/>
            <person name="Zhou H."/>
            <person name="Sun Q."/>
            <person name="Shu L."/>
            <person name="Wang H."/>
            <person name="Wang Y."/>
            <person name="Wang S."/>
            <person name="Wu C."/>
            <person name="Chan E.W."/>
            <person name="Chen G."/>
            <person name="Shen Z."/>
            <person name="Chen S."/>
            <person name="Zhang R."/>
        </authorList>
    </citation>
    <scope>NUCLEOTIDE SEQUENCE</scope>
    <source>
        <strain evidence="1">R1692</strain>
    </source>
</reference>
<keyword evidence="2" id="KW-1185">Reference proteome</keyword>
<proteinExistence type="predicted"/>
<dbReference type="Proteomes" id="UP001170954">
    <property type="component" value="Unassembled WGS sequence"/>
</dbReference>
<gene>
    <name evidence="1" type="ORF">HX018_00475</name>
</gene>
<name>A0ABT7NHR2_9SPHI</name>
<accession>A0ABT7NHR2</accession>
<dbReference type="EMBL" id="JACAGK010000001">
    <property type="protein sequence ID" value="MDM1046726.1"/>
    <property type="molecule type" value="Genomic_DNA"/>
</dbReference>
<evidence type="ECO:0000313" key="2">
    <source>
        <dbReference type="Proteomes" id="UP001170954"/>
    </source>
</evidence>
<organism evidence="1 2">
    <name type="scientific">Sphingobacterium hotanense</name>
    <dbReference type="NCBI Taxonomy" id="649196"/>
    <lineage>
        <taxon>Bacteria</taxon>
        <taxon>Pseudomonadati</taxon>
        <taxon>Bacteroidota</taxon>
        <taxon>Sphingobacteriia</taxon>
        <taxon>Sphingobacteriales</taxon>
        <taxon>Sphingobacteriaceae</taxon>
        <taxon>Sphingobacterium</taxon>
    </lineage>
</organism>
<comment type="caution">
    <text evidence="1">The sequence shown here is derived from an EMBL/GenBank/DDBJ whole genome shotgun (WGS) entry which is preliminary data.</text>
</comment>